<dbReference type="Pfam" id="PF00196">
    <property type="entry name" value="GerE"/>
    <property type="match status" value="1"/>
</dbReference>
<dbReference type="InterPro" id="IPR058245">
    <property type="entry name" value="NreC/VraR/RcsB-like_REC"/>
</dbReference>
<feature type="domain" description="Response regulatory" evidence="7">
    <location>
        <begin position="16"/>
        <end position="132"/>
    </location>
</feature>
<dbReference type="InterPro" id="IPR011006">
    <property type="entry name" value="CheY-like_superfamily"/>
</dbReference>
<dbReference type="PANTHER" id="PTHR43214">
    <property type="entry name" value="TWO-COMPONENT RESPONSE REGULATOR"/>
    <property type="match status" value="1"/>
</dbReference>
<keyword evidence="4" id="KW-0804">Transcription</keyword>
<dbReference type="InterPro" id="IPR039420">
    <property type="entry name" value="WalR-like"/>
</dbReference>
<evidence type="ECO:0000259" key="7">
    <source>
        <dbReference type="PROSITE" id="PS50110"/>
    </source>
</evidence>
<dbReference type="Pfam" id="PF00072">
    <property type="entry name" value="Response_reg"/>
    <property type="match status" value="1"/>
</dbReference>
<comment type="caution">
    <text evidence="8">The sequence shown here is derived from an EMBL/GenBank/DDBJ whole genome shotgun (WGS) entry which is preliminary data.</text>
</comment>
<dbReference type="PROSITE" id="PS50043">
    <property type="entry name" value="HTH_LUXR_2"/>
    <property type="match status" value="1"/>
</dbReference>
<dbReference type="CDD" id="cd17535">
    <property type="entry name" value="REC_NarL-like"/>
    <property type="match status" value="1"/>
</dbReference>
<dbReference type="GO" id="GO:0003677">
    <property type="term" value="F:DNA binding"/>
    <property type="evidence" value="ECO:0007669"/>
    <property type="project" value="UniProtKB-KW"/>
</dbReference>
<feature type="modified residue" description="4-aspartylphosphate" evidence="5">
    <location>
        <position position="67"/>
    </location>
</feature>
<organism evidence="8 9">
    <name type="scientific">Corynebacterium tuberculostearicum</name>
    <dbReference type="NCBI Taxonomy" id="38304"/>
    <lineage>
        <taxon>Bacteria</taxon>
        <taxon>Bacillati</taxon>
        <taxon>Actinomycetota</taxon>
        <taxon>Actinomycetes</taxon>
        <taxon>Mycobacteriales</taxon>
        <taxon>Corynebacteriaceae</taxon>
        <taxon>Corynebacterium</taxon>
    </lineage>
</organism>
<keyword evidence="1 5" id="KW-0597">Phosphoprotein</keyword>
<dbReference type="SMART" id="SM00421">
    <property type="entry name" value="HTH_LUXR"/>
    <property type="match status" value="1"/>
</dbReference>
<protein>
    <submittedName>
        <fullName evidence="8">Response regulator transcription factor</fullName>
    </submittedName>
</protein>
<dbReference type="SMART" id="SM00448">
    <property type="entry name" value="REC"/>
    <property type="match status" value="1"/>
</dbReference>
<dbReference type="SUPFAM" id="SSF46894">
    <property type="entry name" value="C-terminal effector domain of the bipartite response regulators"/>
    <property type="match status" value="1"/>
</dbReference>
<evidence type="ECO:0000256" key="4">
    <source>
        <dbReference type="ARBA" id="ARBA00023163"/>
    </source>
</evidence>
<dbReference type="Gene3D" id="3.40.50.2300">
    <property type="match status" value="1"/>
</dbReference>
<dbReference type="SUPFAM" id="SSF52172">
    <property type="entry name" value="CheY-like"/>
    <property type="match status" value="1"/>
</dbReference>
<dbReference type="InterPro" id="IPR000792">
    <property type="entry name" value="Tscrpt_reg_LuxR_C"/>
</dbReference>
<dbReference type="AlphaFoldDB" id="A0A8I1HYS6"/>
<name>A0A8I1HYS6_9CORY</name>
<dbReference type="InterPro" id="IPR016032">
    <property type="entry name" value="Sig_transdc_resp-reg_C-effctor"/>
</dbReference>
<feature type="domain" description="HTH luxR-type" evidence="6">
    <location>
        <begin position="171"/>
        <end position="236"/>
    </location>
</feature>
<dbReference type="RefSeq" id="WP_200435505.1">
    <property type="nucleotide sequence ID" value="NZ_JAEHFL010000004.1"/>
</dbReference>
<dbReference type="GO" id="GO:0000160">
    <property type="term" value="P:phosphorelay signal transduction system"/>
    <property type="evidence" value="ECO:0007669"/>
    <property type="project" value="InterPro"/>
</dbReference>
<dbReference type="PRINTS" id="PR00038">
    <property type="entry name" value="HTHLUXR"/>
</dbReference>
<keyword evidence="9" id="KW-1185">Reference proteome</keyword>
<accession>A0A8I1HYS6</accession>
<evidence type="ECO:0000256" key="3">
    <source>
        <dbReference type="ARBA" id="ARBA00023125"/>
    </source>
</evidence>
<evidence type="ECO:0000313" key="9">
    <source>
        <dbReference type="Proteomes" id="UP000603369"/>
    </source>
</evidence>
<dbReference type="EMBL" id="JAEHFL010000004">
    <property type="protein sequence ID" value="MBK3427621.1"/>
    <property type="molecule type" value="Genomic_DNA"/>
</dbReference>
<evidence type="ECO:0000256" key="5">
    <source>
        <dbReference type="PROSITE-ProRule" id="PRU00169"/>
    </source>
</evidence>
<sequence>MTNPEQPTGAPAGPIRIGLVDDQPLVRAGFAMLLGSQEDLDVAWQASDGDEVLDLARAQPADIVLMDVQMARVNGIAATERLLPEFPDTQVIMLTTFDDQNFVHGAISAGASGFLLKDVEPEELLAAIRTVHSGEAVLSPRITAQVLQQLRSEQSAAQPDLHATPVAAAATAPPAEDLTPRELDVLKLMALGYSNTEIAECEFVSMATVKTHVRHILTKTGSRDRVHAVLYALTHGVVSVEELLSHP</sequence>
<dbReference type="InterPro" id="IPR001789">
    <property type="entry name" value="Sig_transdc_resp-reg_receiver"/>
</dbReference>
<evidence type="ECO:0000256" key="1">
    <source>
        <dbReference type="ARBA" id="ARBA00022553"/>
    </source>
</evidence>
<evidence type="ECO:0000313" key="8">
    <source>
        <dbReference type="EMBL" id="MBK3427621.1"/>
    </source>
</evidence>
<evidence type="ECO:0000256" key="2">
    <source>
        <dbReference type="ARBA" id="ARBA00023015"/>
    </source>
</evidence>
<keyword evidence="3" id="KW-0238">DNA-binding</keyword>
<keyword evidence="2" id="KW-0805">Transcription regulation</keyword>
<dbReference type="GO" id="GO:0006355">
    <property type="term" value="P:regulation of DNA-templated transcription"/>
    <property type="evidence" value="ECO:0007669"/>
    <property type="project" value="InterPro"/>
</dbReference>
<gene>
    <name evidence="8" type="ORF">JDP02_03715</name>
</gene>
<dbReference type="PROSITE" id="PS50110">
    <property type="entry name" value="RESPONSE_REGULATORY"/>
    <property type="match status" value="1"/>
</dbReference>
<dbReference type="Proteomes" id="UP000603369">
    <property type="component" value="Unassembled WGS sequence"/>
</dbReference>
<dbReference type="PANTHER" id="PTHR43214:SF24">
    <property type="entry name" value="TRANSCRIPTIONAL REGULATORY PROTEIN NARL-RELATED"/>
    <property type="match status" value="1"/>
</dbReference>
<reference evidence="8 9" key="1">
    <citation type="submission" date="2020-12" db="EMBL/GenBank/DDBJ databases">
        <title>Draft genome sequence of the commensal strain Corynebacterium tuberculostearicum MFP09/CIP 102622 isolated from human skin.</title>
        <authorList>
            <person name="Boukerb A.M."/>
            <person name="Janvier X."/>
            <person name="Feuilloley M.G.J."/>
            <person name="Groboillot A."/>
        </authorList>
    </citation>
    <scope>NUCLEOTIDE SEQUENCE [LARGE SCALE GENOMIC DNA]</scope>
    <source>
        <strain evidence="8 9">CIP 102622</strain>
    </source>
</reference>
<dbReference type="CDD" id="cd06170">
    <property type="entry name" value="LuxR_C_like"/>
    <property type="match status" value="1"/>
</dbReference>
<evidence type="ECO:0000259" key="6">
    <source>
        <dbReference type="PROSITE" id="PS50043"/>
    </source>
</evidence>
<proteinExistence type="predicted"/>